<accession>A0ABS4Z6J2</accession>
<evidence type="ECO:0000256" key="2">
    <source>
        <dbReference type="ARBA" id="ARBA00005297"/>
    </source>
</evidence>
<dbReference type="EC" id="5.4.4.2" evidence="3"/>
<organism evidence="7 8">
    <name type="scientific">Microlunatus capsulatus</name>
    <dbReference type="NCBI Taxonomy" id="99117"/>
    <lineage>
        <taxon>Bacteria</taxon>
        <taxon>Bacillati</taxon>
        <taxon>Actinomycetota</taxon>
        <taxon>Actinomycetes</taxon>
        <taxon>Propionibacteriales</taxon>
        <taxon>Propionibacteriaceae</taxon>
        <taxon>Microlunatus</taxon>
    </lineage>
</organism>
<dbReference type="NCBIfam" id="TIGR00543">
    <property type="entry name" value="isochor_syn"/>
    <property type="match status" value="1"/>
</dbReference>
<name>A0ABS4Z6J2_9ACTN</name>
<dbReference type="EMBL" id="JAGIOB010000001">
    <property type="protein sequence ID" value="MBP2416677.1"/>
    <property type="molecule type" value="Genomic_DNA"/>
</dbReference>
<evidence type="ECO:0000256" key="3">
    <source>
        <dbReference type="ARBA" id="ARBA00012824"/>
    </source>
</evidence>
<dbReference type="InterPro" id="IPR004561">
    <property type="entry name" value="IsoChor_synthase"/>
</dbReference>
<dbReference type="InterPro" id="IPR005801">
    <property type="entry name" value="ADC_synthase"/>
</dbReference>
<comment type="catalytic activity">
    <reaction evidence="1">
        <text>chorismate = isochorismate</text>
        <dbReference type="Rhea" id="RHEA:18985"/>
        <dbReference type="ChEBI" id="CHEBI:29748"/>
        <dbReference type="ChEBI" id="CHEBI:29780"/>
        <dbReference type="EC" id="5.4.4.2"/>
    </reaction>
</comment>
<sequence>MIETAGETGTAPPRLHVSTAEIDDPGPLEALLPPDGALAWVRRGDGMVAWGEADRYKPTSIADAEEWWSGLSRDVVVTDALDDPPAGAGLLAFGSFVFDPDSAGRSTLVVPSTVVGRRDGRAWLTRVTAGPEPVAPPVPTATVPPRAPRGLRWSAGTLSPEAWQDAVSEAVRRIGTGALDKVVLARDVVATAEDEIDPRWLVGRLADRYASCWTYLVDGLVGATPEMLVRRQGGLVTSRVLAGTIRRSAGGDADLNLAAALARSSKDLEEHEYAVASVARALAPSCSAVHVPDAPYVLELPNVLHLATDVTAVARPGATALGLAAALHPSAAVCGTPTDVARTLIPALEHLDRERYAGPVGWVDAAGDGEWAIALRCGQVEETDARRIRLFAGCGIVAGSDPAAELAESAAKLLPMREALGDLPLPVATPAP</sequence>
<feature type="domain" description="Chorismate-utilising enzyme C-terminal" evidence="6">
    <location>
        <begin position="160"/>
        <end position="412"/>
    </location>
</feature>
<gene>
    <name evidence="7" type="ORF">JOF54_001599</name>
</gene>
<dbReference type="Proteomes" id="UP000758168">
    <property type="component" value="Unassembled WGS sequence"/>
</dbReference>
<dbReference type="GO" id="GO:0008909">
    <property type="term" value="F:isochorismate synthase activity"/>
    <property type="evidence" value="ECO:0007669"/>
    <property type="project" value="UniProtKB-EC"/>
</dbReference>
<proteinExistence type="inferred from homology"/>
<keyword evidence="4 7" id="KW-0413">Isomerase</keyword>
<reference evidence="7 8" key="1">
    <citation type="submission" date="2021-03" db="EMBL/GenBank/DDBJ databases">
        <title>Sequencing the genomes of 1000 actinobacteria strains.</title>
        <authorList>
            <person name="Klenk H.-P."/>
        </authorList>
    </citation>
    <scope>NUCLEOTIDE SEQUENCE [LARGE SCALE GENOMIC DNA]</scope>
    <source>
        <strain evidence="7 8">DSM 12936</strain>
    </source>
</reference>
<protein>
    <recommendedName>
        <fullName evidence="3">isochorismate synthase</fullName>
        <ecNumber evidence="3">5.4.4.2</ecNumber>
    </recommendedName>
    <alternativeName>
        <fullName evidence="5">Isochorismate mutase</fullName>
    </alternativeName>
</protein>
<comment type="caution">
    <text evidence="7">The sequence shown here is derived from an EMBL/GenBank/DDBJ whole genome shotgun (WGS) entry which is preliminary data.</text>
</comment>
<evidence type="ECO:0000256" key="1">
    <source>
        <dbReference type="ARBA" id="ARBA00000799"/>
    </source>
</evidence>
<dbReference type="InterPro" id="IPR015890">
    <property type="entry name" value="Chorismate_C"/>
</dbReference>
<evidence type="ECO:0000259" key="6">
    <source>
        <dbReference type="Pfam" id="PF00425"/>
    </source>
</evidence>
<dbReference type="RefSeq" id="WP_210054562.1">
    <property type="nucleotide sequence ID" value="NZ_BAAAMH010000015.1"/>
</dbReference>
<dbReference type="SUPFAM" id="SSF56322">
    <property type="entry name" value="ADC synthase"/>
    <property type="match status" value="1"/>
</dbReference>
<dbReference type="PANTHER" id="PTHR42839">
    <property type="entry name" value="ISOCHORISMATE SYNTHASE ENTC"/>
    <property type="match status" value="1"/>
</dbReference>
<evidence type="ECO:0000313" key="7">
    <source>
        <dbReference type="EMBL" id="MBP2416677.1"/>
    </source>
</evidence>
<evidence type="ECO:0000256" key="4">
    <source>
        <dbReference type="ARBA" id="ARBA00023235"/>
    </source>
</evidence>
<keyword evidence="8" id="KW-1185">Reference proteome</keyword>
<dbReference type="PANTHER" id="PTHR42839:SF2">
    <property type="entry name" value="ISOCHORISMATE SYNTHASE ENTC"/>
    <property type="match status" value="1"/>
</dbReference>
<evidence type="ECO:0000313" key="8">
    <source>
        <dbReference type="Proteomes" id="UP000758168"/>
    </source>
</evidence>
<dbReference type="Pfam" id="PF00425">
    <property type="entry name" value="Chorismate_bind"/>
    <property type="match status" value="1"/>
</dbReference>
<dbReference type="Gene3D" id="3.60.120.10">
    <property type="entry name" value="Anthranilate synthase"/>
    <property type="match status" value="1"/>
</dbReference>
<comment type="similarity">
    <text evidence="2">Belongs to the isochorismate synthase family.</text>
</comment>
<evidence type="ECO:0000256" key="5">
    <source>
        <dbReference type="ARBA" id="ARBA00041564"/>
    </source>
</evidence>